<dbReference type="InterPro" id="IPR006076">
    <property type="entry name" value="FAD-dep_OxRdtase"/>
</dbReference>
<evidence type="ECO:0000256" key="4">
    <source>
        <dbReference type="ARBA" id="ARBA00022630"/>
    </source>
</evidence>
<dbReference type="STRING" id="1316194.A0A1Q5SYX8"/>
<feature type="domain" description="FAD dependent oxidoreductase" evidence="8">
    <location>
        <begin position="46"/>
        <end position="401"/>
    </location>
</feature>
<evidence type="ECO:0000256" key="7">
    <source>
        <dbReference type="ARBA" id="ARBA00052742"/>
    </source>
</evidence>
<dbReference type="SUPFAM" id="SSF54373">
    <property type="entry name" value="FAD-linked reductases, C-terminal domain"/>
    <property type="match status" value="1"/>
</dbReference>
<dbReference type="InterPro" id="IPR036188">
    <property type="entry name" value="FAD/NAD-bd_sf"/>
</dbReference>
<dbReference type="PANTHER" id="PTHR10961">
    <property type="entry name" value="PEROXISOMAL SARCOSINE OXIDASE"/>
    <property type="match status" value="1"/>
</dbReference>
<evidence type="ECO:0000256" key="6">
    <source>
        <dbReference type="ARBA" id="ARBA00023002"/>
    </source>
</evidence>
<dbReference type="AlphaFoldDB" id="A0A1Q5SYX8"/>
<protein>
    <recommendedName>
        <fullName evidence="3">sarcosine oxidasee (formaldehyde-forming)</fullName>
        <ecNumber evidence="3">1.5.3.1</ecNumber>
    </recommendedName>
</protein>
<dbReference type="FunFam" id="3.50.50.60:FF:000189">
    <property type="entry name" value="Monomeric sarcosine oxidase"/>
    <property type="match status" value="1"/>
</dbReference>
<evidence type="ECO:0000259" key="8">
    <source>
        <dbReference type="Pfam" id="PF01266"/>
    </source>
</evidence>
<evidence type="ECO:0000256" key="5">
    <source>
        <dbReference type="ARBA" id="ARBA00022827"/>
    </source>
</evidence>
<evidence type="ECO:0000256" key="3">
    <source>
        <dbReference type="ARBA" id="ARBA00012769"/>
    </source>
</evidence>
<dbReference type="Proteomes" id="UP000186955">
    <property type="component" value="Unassembled WGS sequence"/>
</dbReference>
<organism evidence="9 10">
    <name type="scientific">Penicillium subrubescens</name>
    <dbReference type="NCBI Taxonomy" id="1316194"/>
    <lineage>
        <taxon>Eukaryota</taxon>
        <taxon>Fungi</taxon>
        <taxon>Dikarya</taxon>
        <taxon>Ascomycota</taxon>
        <taxon>Pezizomycotina</taxon>
        <taxon>Eurotiomycetes</taxon>
        <taxon>Eurotiomycetidae</taxon>
        <taxon>Eurotiales</taxon>
        <taxon>Aspergillaceae</taxon>
        <taxon>Penicillium</taxon>
    </lineage>
</organism>
<dbReference type="Gene3D" id="3.50.50.60">
    <property type="entry name" value="FAD/NAD(P)-binding domain"/>
    <property type="match status" value="1"/>
</dbReference>
<dbReference type="InterPro" id="IPR045170">
    <property type="entry name" value="MTOX"/>
</dbReference>
<evidence type="ECO:0000256" key="1">
    <source>
        <dbReference type="ARBA" id="ARBA00001974"/>
    </source>
</evidence>
<keyword evidence="5" id="KW-0274">FAD</keyword>
<keyword evidence="4" id="KW-0285">Flavoprotein</keyword>
<evidence type="ECO:0000313" key="10">
    <source>
        <dbReference type="Proteomes" id="UP000186955"/>
    </source>
</evidence>
<evidence type="ECO:0000256" key="2">
    <source>
        <dbReference type="ARBA" id="ARBA00010989"/>
    </source>
</evidence>
<dbReference type="SUPFAM" id="SSF51905">
    <property type="entry name" value="FAD/NAD(P)-binding domain"/>
    <property type="match status" value="1"/>
</dbReference>
<dbReference type="Pfam" id="PF01266">
    <property type="entry name" value="DAO"/>
    <property type="match status" value="1"/>
</dbReference>
<evidence type="ECO:0000313" key="9">
    <source>
        <dbReference type="EMBL" id="OKO93231.1"/>
    </source>
</evidence>
<dbReference type="GO" id="GO:0008115">
    <property type="term" value="F:sarcosine oxidase activity"/>
    <property type="evidence" value="ECO:0007669"/>
    <property type="project" value="UniProtKB-EC"/>
</dbReference>
<keyword evidence="10" id="KW-1185">Reference proteome</keyword>
<dbReference type="NCBIfam" id="NF008425">
    <property type="entry name" value="PRK11259.1"/>
    <property type="match status" value="1"/>
</dbReference>
<comment type="cofactor">
    <cofactor evidence="1">
        <name>FAD</name>
        <dbReference type="ChEBI" id="CHEBI:57692"/>
    </cofactor>
</comment>
<dbReference type="EC" id="1.5.3.1" evidence="3"/>
<dbReference type="GO" id="GO:0050660">
    <property type="term" value="F:flavin adenine dinucleotide binding"/>
    <property type="evidence" value="ECO:0007669"/>
    <property type="project" value="InterPro"/>
</dbReference>
<comment type="similarity">
    <text evidence="2">Belongs to the MSOX/MTOX family.</text>
</comment>
<name>A0A1Q5SYX8_9EURO</name>
<accession>A0A1Q5SYX8</accession>
<dbReference type="Gene3D" id="3.30.9.10">
    <property type="entry name" value="D-Amino Acid Oxidase, subunit A, domain 2"/>
    <property type="match status" value="1"/>
</dbReference>
<keyword evidence="6" id="KW-0560">Oxidoreductase</keyword>
<sequence>MAITGIPMYYPHVDGGIRDEGLSLRGLKSMAIKQSFFGEIKMDQFDVAVVGLGVLGSAAAYYAAKKGAKVIAFEQFEFGHVHGASHDTSRIVRTSNFTPEYVALAKSAYKDWAELEKSAGQKLLTITGGVVFFPEEPNTPALATEFTKSLDTNDVPYELLDSQEVKSRWPQFQIPENVSTVYTADTGIAHASRTVSTFQALARAHGAILRDQTRVDRVVPKASGTGGVVIKTSNGQFQAAKVVLATDAWINKLLSPLGTHIPVSVMQEQVTYFKPTDAANFESDRFPVWIWNGATCYYGFPCYGEPTIKAARDTSNNFMTPEQRTYVHSPHLLNQLSGFLENFIPDKARQPLRTITCQYTITPDRQFVISPLENHPDIIVGLGAAHAFKFAPAFGRVLAELAVDGTTKEDISKFGIPTAATYSSKL</sequence>
<gene>
    <name evidence="9" type="ORF">PENSUB_12294</name>
</gene>
<reference evidence="9 10" key="1">
    <citation type="submission" date="2016-10" db="EMBL/GenBank/DDBJ databases">
        <title>Genome sequence of the ascomycete fungus Penicillium subrubescens.</title>
        <authorList>
            <person name="De Vries R.P."/>
            <person name="Peng M."/>
            <person name="Dilokpimol A."/>
            <person name="Hilden K."/>
            <person name="Makela M.R."/>
            <person name="Grigoriev I."/>
            <person name="Riley R."/>
            <person name="Granchi Z."/>
        </authorList>
    </citation>
    <scope>NUCLEOTIDE SEQUENCE [LARGE SCALE GENOMIC DNA]</scope>
    <source>
        <strain evidence="9 10">CBS 132785</strain>
    </source>
</reference>
<proteinExistence type="inferred from homology"/>
<dbReference type="EMBL" id="MNBE01000725">
    <property type="protein sequence ID" value="OKO93231.1"/>
    <property type="molecule type" value="Genomic_DNA"/>
</dbReference>
<comment type="catalytic activity">
    <reaction evidence="7">
        <text>sarcosine + O2 + H2O = formaldehyde + glycine + H2O2</text>
        <dbReference type="Rhea" id="RHEA:13313"/>
        <dbReference type="ChEBI" id="CHEBI:15377"/>
        <dbReference type="ChEBI" id="CHEBI:15379"/>
        <dbReference type="ChEBI" id="CHEBI:16240"/>
        <dbReference type="ChEBI" id="CHEBI:16842"/>
        <dbReference type="ChEBI" id="CHEBI:57305"/>
        <dbReference type="ChEBI" id="CHEBI:57433"/>
        <dbReference type="EC" id="1.5.3.1"/>
    </reaction>
</comment>
<dbReference type="PANTHER" id="PTHR10961:SF7">
    <property type="entry name" value="FAD DEPENDENT OXIDOREDUCTASE DOMAIN-CONTAINING PROTEIN"/>
    <property type="match status" value="1"/>
</dbReference>
<comment type="caution">
    <text evidence="9">The sequence shown here is derived from an EMBL/GenBank/DDBJ whole genome shotgun (WGS) entry which is preliminary data.</text>
</comment>